<evidence type="ECO:0008006" key="4">
    <source>
        <dbReference type="Google" id="ProtNLM"/>
    </source>
</evidence>
<sequence>MPARVMLSVLVFLATLIRVFPPFQNLGRDFFSTWESFPSEVADGYGLYSLMGKTIGFAFGSFHVFWFFVALLLALSFNSFAKAYSKLDPSPAALLLLGVFTIGFVVPWFCFQNFRFGTAVLLIVPAFFDPPKKFSMKAVFSMASHSLSFIVIGFQLMYRTIRNWKPVVLILLITFAVFYVLKDLLILQVLALSGYENYTNDLMVYADEKESTAFPLLRTAVFAYLGLTILKGQSRLYFLLLLTVYLVAIVLTPFHGRILPIVYLVMLLFWSASVPKGKWGYICLCSLVLLEGVFSFYKVFYAS</sequence>
<feature type="transmembrane region" description="Helical" evidence="1">
    <location>
        <begin position="237"/>
        <end position="259"/>
    </location>
</feature>
<dbReference type="STRING" id="1302690.BUE76_16970"/>
<feature type="transmembrane region" description="Helical" evidence="1">
    <location>
        <begin position="212"/>
        <end position="230"/>
    </location>
</feature>
<dbReference type="OrthoDB" id="10017941at2"/>
<feature type="transmembrane region" description="Helical" evidence="1">
    <location>
        <begin position="134"/>
        <end position="156"/>
    </location>
</feature>
<evidence type="ECO:0000313" key="3">
    <source>
        <dbReference type="Proteomes" id="UP000184368"/>
    </source>
</evidence>
<proteinExistence type="predicted"/>
<reference evidence="2 3" key="1">
    <citation type="submission" date="2016-11" db="EMBL/GenBank/DDBJ databases">
        <authorList>
            <person name="Jaros S."/>
            <person name="Januszkiewicz K."/>
            <person name="Wedrychowicz H."/>
        </authorList>
    </citation>
    <scope>NUCLEOTIDE SEQUENCE [LARGE SCALE GENOMIC DNA]</scope>
    <source>
        <strain evidence="2 3">DSM 26897</strain>
    </source>
</reference>
<keyword evidence="1" id="KW-0812">Transmembrane</keyword>
<dbReference type="AlphaFoldDB" id="A0A1M5B937"/>
<feature type="transmembrane region" description="Helical" evidence="1">
    <location>
        <begin position="168"/>
        <end position="192"/>
    </location>
</feature>
<name>A0A1M5B937_9BACT</name>
<protein>
    <recommendedName>
        <fullName evidence="4">EpsG family protein</fullName>
    </recommendedName>
</protein>
<feature type="transmembrane region" description="Helical" evidence="1">
    <location>
        <begin position="92"/>
        <end position="114"/>
    </location>
</feature>
<evidence type="ECO:0000313" key="2">
    <source>
        <dbReference type="EMBL" id="SHF38945.1"/>
    </source>
</evidence>
<feature type="transmembrane region" description="Helical" evidence="1">
    <location>
        <begin position="279"/>
        <end position="300"/>
    </location>
</feature>
<dbReference type="EMBL" id="FQUO01000007">
    <property type="protein sequence ID" value="SHF38945.1"/>
    <property type="molecule type" value="Genomic_DNA"/>
</dbReference>
<feature type="transmembrane region" description="Helical" evidence="1">
    <location>
        <begin position="55"/>
        <end position="80"/>
    </location>
</feature>
<accession>A0A1M5B937</accession>
<gene>
    <name evidence="2" type="ORF">SAMN05444008_107201</name>
</gene>
<dbReference type="Proteomes" id="UP000184368">
    <property type="component" value="Unassembled WGS sequence"/>
</dbReference>
<dbReference type="RefSeq" id="WP_073043004.1">
    <property type="nucleotide sequence ID" value="NZ_FQUO01000007.1"/>
</dbReference>
<organism evidence="2 3">
    <name type="scientific">Cnuella takakiae</name>
    <dbReference type="NCBI Taxonomy" id="1302690"/>
    <lineage>
        <taxon>Bacteria</taxon>
        <taxon>Pseudomonadati</taxon>
        <taxon>Bacteroidota</taxon>
        <taxon>Chitinophagia</taxon>
        <taxon>Chitinophagales</taxon>
        <taxon>Chitinophagaceae</taxon>
        <taxon>Cnuella</taxon>
    </lineage>
</organism>
<keyword evidence="1" id="KW-0472">Membrane</keyword>
<keyword evidence="3" id="KW-1185">Reference proteome</keyword>
<keyword evidence="1" id="KW-1133">Transmembrane helix</keyword>
<evidence type="ECO:0000256" key="1">
    <source>
        <dbReference type="SAM" id="Phobius"/>
    </source>
</evidence>